<accession>A0A9D4PPR3</accession>
<sequence>MIAHLDNSHVSTIEALPTTLDQNENSRVLILEVMCLTTSRCDKQSADSITTMRLTTDIADSSERQRPQQPRIRFDEYSISRNPPMFYNCISTRHKARHCSQSHPSRRTPPMFSSPGTCTSYGLRMMLF</sequence>
<gene>
    <name evidence="1" type="ORF">HPB52_000181</name>
</gene>
<dbReference type="Proteomes" id="UP000821837">
    <property type="component" value="Chromosome 5"/>
</dbReference>
<organism evidence="1 2">
    <name type="scientific">Rhipicephalus sanguineus</name>
    <name type="common">Brown dog tick</name>
    <name type="synonym">Ixodes sanguineus</name>
    <dbReference type="NCBI Taxonomy" id="34632"/>
    <lineage>
        <taxon>Eukaryota</taxon>
        <taxon>Metazoa</taxon>
        <taxon>Ecdysozoa</taxon>
        <taxon>Arthropoda</taxon>
        <taxon>Chelicerata</taxon>
        <taxon>Arachnida</taxon>
        <taxon>Acari</taxon>
        <taxon>Parasitiformes</taxon>
        <taxon>Ixodida</taxon>
        <taxon>Ixodoidea</taxon>
        <taxon>Ixodidae</taxon>
        <taxon>Rhipicephalinae</taxon>
        <taxon>Rhipicephalus</taxon>
        <taxon>Rhipicephalus</taxon>
    </lineage>
</organism>
<protein>
    <submittedName>
        <fullName evidence="1">Uncharacterized protein</fullName>
    </submittedName>
</protein>
<dbReference type="EMBL" id="JABSTV010001251">
    <property type="protein sequence ID" value="KAH7950727.1"/>
    <property type="molecule type" value="Genomic_DNA"/>
</dbReference>
<reference evidence="1" key="2">
    <citation type="submission" date="2021-09" db="EMBL/GenBank/DDBJ databases">
        <authorList>
            <person name="Jia N."/>
            <person name="Wang J."/>
            <person name="Shi W."/>
            <person name="Du L."/>
            <person name="Sun Y."/>
            <person name="Zhan W."/>
            <person name="Jiang J."/>
            <person name="Wang Q."/>
            <person name="Zhang B."/>
            <person name="Ji P."/>
            <person name="Sakyi L.B."/>
            <person name="Cui X."/>
            <person name="Yuan T."/>
            <person name="Jiang B."/>
            <person name="Yang W."/>
            <person name="Lam T.T.-Y."/>
            <person name="Chang Q."/>
            <person name="Ding S."/>
            <person name="Wang X."/>
            <person name="Zhu J."/>
            <person name="Ruan X."/>
            <person name="Zhao L."/>
            <person name="Wei J."/>
            <person name="Que T."/>
            <person name="Du C."/>
            <person name="Cheng J."/>
            <person name="Dai P."/>
            <person name="Han X."/>
            <person name="Huang E."/>
            <person name="Gao Y."/>
            <person name="Liu J."/>
            <person name="Shao H."/>
            <person name="Ye R."/>
            <person name="Li L."/>
            <person name="Wei W."/>
            <person name="Wang X."/>
            <person name="Wang C."/>
            <person name="Huo Q."/>
            <person name="Li W."/>
            <person name="Guo W."/>
            <person name="Chen H."/>
            <person name="Chen S."/>
            <person name="Zhou L."/>
            <person name="Zhou L."/>
            <person name="Ni X."/>
            <person name="Tian J."/>
            <person name="Zhou Y."/>
            <person name="Sheng Y."/>
            <person name="Liu T."/>
            <person name="Pan Y."/>
            <person name="Xia L."/>
            <person name="Li J."/>
            <person name="Zhao F."/>
            <person name="Cao W."/>
        </authorList>
    </citation>
    <scope>NUCLEOTIDE SEQUENCE</scope>
    <source>
        <strain evidence="1">Rsan-2018</strain>
        <tissue evidence="1">Larvae</tissue>
    </source>
</reference>
<evidence type="ECO:0000313" key="2">
    <source>
        <dbReference type="Proteomes" id="UP000821837"/>
    </source>
</evidence>
<keyword evidence="2" id="KW-1185">Reference proteome</keyword>
<proteinExistence type="predicted"/>
<dbReference type="AlphaFoldDB" id="A0A9D4PPR3"/>
<evidence type="ECO:0000313" key="1">
    <source>
        <dbReference type="EMBL" id="KAH7950727.1"/>
    </source>
</evidence>
<name>A0A9D4PPR3_RHISA</name>
<reference evidence="1" key="1">
    <citation type="journal article" date="2020" name="Cell">
        <title>Large-Scale Comparative Analyses of Tick Genomes Elucidate Their Genetic Diversity and Vector Capacities.</title>
        <authorList>
            <consortium name="Tick Genome and Microbiome Consortium (TIGMIC)"/>
            <person name="Jia N."/>
            <person name="Wang J."/>
            <person name="Shi W."/>
            <person name="Du L."/>
            <person name="Sun Y."/>
            <person name="Zhan W."/>
            <person name="Jiang J.F."/>
            <person name="Wang Q."/>
            <person name="Zhang B."/>
            <person name="Ji P."/>
            <person name="Bell-Sakyi L."/>
            <person name="Cui X.M."/>
            <person name="Yuan T.T."/>
            <person name="Jiang B.G."/>
            <person name="Yang W.F."/>
            <person name="Lam T.T."/>
            <person name="Chang Q.C."/>
            <person name="Ding S.J."/>
            <person name="Wang X.J."/>
            <person name="Zhu J.G."/>
            <person name="Ruan X.D."/>
            <person name="Zhao L."/>
            <person name="Wei J.T."/>
            <person name="Ye R.Z."/>
            <person name="Que T.C."/>
            <person name="Du C.H."/>
            <person name="Zhou Y.H."/>
            <person name="Cheng J.X."/>
            <person name="Dai P.F."/>
            <person name="Guo W.B."/>
            <person name="Han X.H."/>
            <person name="Huang E.J."/>
            <person name="Li L.F."/>
            <person name="Wei W."/>
            <person name="Gao Y.C."/>
            <person name="Liu J.Z."/>
            <person name="Shao H.Z."/>
            <person name="Wang X."/>
            <person name="Wang C.C."/>
            <person name="Yang T.C."/>
            <person name="Huo Q.B."/>
            <person name="Li W."/>
            <person name="Chen H.Y."/>
            <person name="Chen S.E."/>
            <person name="Zhou L.G."/>
            <person name="Ni X.B."/>
            <person name="Tian J.H."/>
            <person name="Sheng Y."/>
            <person name="Liu T."/>
            <person name="Pan Y.S."/>
            <person name="Xia L.Y."/>
            <person name="Li J."/>
            <person name="Zhao F."/>
            <person name="Cao W.C."/>
        </authorList>
    </citation>
    <scope>NUCLEOTIDE SEQUENCE</scope>
    <source>
        <strain evidence="1">Rsan-2018</strain>
    </source>
</reference>
<comment type="caution">
    <text evidence="1">The sequence shown here is derived from an EMBL/GenBank/DDBJ whole genome shotgun (WGS) entry which is preliminary data.</text>
</comment>